<feature type="domain" description="Myb-like" evidence="2">
    <location>
        <begin position="228"/>
        <end position="278"/>
    </location>
</feature>
<organism evidence="4 5">
    <name type="scientific">Curvularia clavata</name>
    <dbReference type="NCBI Taxonomy" id="95742"/>
    <lineage>
        <taxon>Eukaryota</taxon>
        <taxon>Fungi</taxon>
        <taxon>Dikarya</taxon>
        <taxon>Ascomycota</taxon>
        <taxon>Pezizomycotina</taxon>
        <taxon>Dothideomycetes</taxon>
        <taxon>Pleosporomycetidae</taxon>
        <taxon>Pleosporales</taxon>
        <taxon>Pleosporineae</taxon>
        <taxon>Pleosporaceae</taxon>
        <taxon>Curvularia</taxon>
    </lineage>
</organism>
<keyword evidence="5" id="KW-1185">Reference proteome</keyword>
<dbReference type="Proteomes" id="UP001056012">
    <property type="component" value="Chromosome 2"/>
</dbReference>
<feature type="compositionally biased region" description="Basic and acidic residues" evidence="1">
    <location>
        <begin position="221"/>
        <end position="245"/>
    </location>
</feature>
<sequence>MPTPGPPRRVSLGYILGFSDKPFKDPKPPSPPRPRRPSQLTELVASPGGIVEWTASDGRKGTLTGTGKPRLTAATLAKVPSNTRSAKAPTDTKAASKKATSTKPVNNLVYEWDYGNPGYTEEKKGSNKSVSKKVPSNKEYNWGDTPWGGDGSAKVSQKAASGIGKASNSGDVADLWGPQVVATDMETKQDEKKNGTSEVKSGEQEKTSIVGSQVGASDTAESAKDDTKKPDDSNAWTKEQDERMLQMKTENGNIAWDTIAINVGKPAKECKERWKVIMPTGWRPNDAKKKSDKKDMGKNTDAKSHDQKDTNSSDANRKDEDADDPWINGVGGLLDDNADEKQDEEKKPSGWGNWNDGGGAMTMGWEFPNAGDANQAKYGANSWGDMDGTNDVNKDGGVDWDQTDGDAIAAAWDAPDQQSNYITQEWPSAVKLASASRSNKAPSDARTRRSNKAPSEACSHHTNTSKSKPPSNSPAEIELEPDDIFSAEDLRLIARILQQDCSLVWNRVSWRFRDKTGRTLHPNVFEKKITGTVESKSKRNQGDNRRN</sequence>
<evidence type="ECO:0000313" key="4">
    <source>
        <dbReference type="EMBL" id="USP76175.1"/>
    </source>
</evidence>
<feature type="compositionally biased region" description="Low complexity" evidence="1">
    <location>
        <begin position="462"/>
        <end position="474"/>
    </location>
</feature>
<reference evidence="4" key="1">
    <citation type="submission" date="2021-12" db="EMBL/GenBank/DDBJ databases">
        <title>Curvularia clavata genome.</title>
        <authorList>
            <person name="Cao Y."/>
        </authorList>
    </citation>
    <scope>NUCLEOTIDE SEQUENCE</scope>
    <source>
        <strain evidence="4">Yc1106</strain>
    </source>
</reference>
<dbReference type="PROSITE" id="PS50090">
    <property type="entry name" value="MYB_LIKE"/>
    <property type="match status" value="1"/>
</dbReference>
<feature type="region of interest" description="Disordered" evidence="1">
    <location>
        <begin position="1"/>
        <end position="478"/>
    </location>
</feature>
<evidence type="ECO:0000313" key="5">
    <source>
        <dbReference type="Proteomes" id="UP001056012"/>
    </source>
</evidence>
<evidence type="ECO:0000259" key="3">
    <source>
        <dbReference type="PROSITE" id="PS51294"/>
    </source>
</evidence>
<dbReference type="AlphaFoldDB" id="A0A9Q8Z6Q1"/>
<dbReference type="InterPro" id="IPR001005">
    <property type="entry name" value="SANT/Myb"/>
</dbReference>
<dbReference type="SMART" id="SM00717">
    <property type="entry name" value="SANT"/>
    <property type="match status" value="1"/>
</dbReference>
<dbReference type="SUPFAM" id="SSF46689">
    <property type="entry name" value="Homeodomain-like"/>
    <property type="match status" value="1"/>
</dbReference>
<dbReference type="InterPro" id="IPR009057">
    <property type="entry name" value="Homeodomain-like_sf"/>
</dbReference>
<feature type="compositionally biased region" description="Basic and acidic residues" evidence="1">
    <location>
        <begin position="266"/>
        <end position="275"/>
    </location>
</feature>
<protein>
    <recommendedName>
        <fullName evidence="6">Myb-like domain-containing protein</fullName>
    </recommendedName>
</protein>
<feature type="compositionally biased region" description="Polar residues" evidence="1">
    <location>
        <begin position="207"/>
        <end position="220"/>
    </location>
</feature>
<dbReference type="Gene3D" id="1.10.10.60">
    <property type="entry name" value="Homeodomain-like"/>
    <property type="match status" value="1"/>
</dbReference>
<dbReference type="InterPro" id="IPR017930">
    <property type="entry name" value="Myb_dom"/>
</dbReference>
<dbReference type="EMBL" id="CP089275">
    <property type="protein sequence ID" value="USP76175.1"/>
    <property type="molecule type" value="Genomic_DNA"/>
</dbReference>
<feature type="compositionally biased region" description="Basic and acidic residues" evidence="1">
    <location>
        <begin position="185"/>
        <end position="206"/>
    </location>
</feature>
<name>A0A9Q8Z6Q1_CURCL</name>
<dbReference type="VEuPathDB" id="FungiDB:yc1106_03449"/>
<feature type="domain" description="HTH myb-type" evidence="3">
    <location>
        <begin position="235"/>
        <end position="282"/>
    </location>
</feature>
<evidence type="ECO:0000256" key="1">
    <source>
        <dbReference type="SAM" id="MobiDB-lite"/>
    </source>
</evidence>
<feature type="compositionally biased region" description="Polar residues" evidence="1">
    <location>
        <begin position="416"/>
        <end position="426"/>
    </location>
</feature>
<dbReference type="Pfam" id="PF13921">
    <property type="entry name" value="Myb_DNA-bind_6"/>
    <property type="match status" value="1"/>
</dbReference>
<dbReference type="PROSITE" id="PS51294">
    <property type="entry name" value="HTH_MYB"/>
    <property type="match status" value="1"/>
</dbReference>
<dbReference type="OrthoDB" id="5427780at2759"/>
<gene>
    <name evidence="4" type="ORF">yc1106_03449</name>
</gene>
<feature type="compositionally biased region" description="Basic and acidic residues" evidence="1">
    <location>
        <begin position="339"/>
        <end position="348"/>
    </location>
</feature>
<proteinExistence type="predicted"/>
<accession>A0A9Q8Z6Q1</accession>
<dbReference type="CDD" id="cd00167">
    <property type="entry name" value="SANT"/>
    <property type="match status" value="1"/>
</dbReference>
<feature type="compositionally biased region" description="Low complexity" evidence="1">
    <location>
        <begin position="85"/>
        <end position="104"/>
    </location>
</feature>
<evidence type="ECO:0008006" key="6">
    <source>
        <dbReference type="Google" id="ProtNLM"/>
    </source>
</evidence>
<feature type="compositionally biased region" description="Low complexity" evidence="1">
    <location>
        <begin position="127"/>
        <end position="138"/>
    </location>
</feature>
<feature type="compositionally biased region" description="Basic and acidic residues" evidence="1">
    <location>
        <begin position="285"/>
        <end position="320"/>
    </location>
</feature>
<evidence type="ECO:0000259" key="2">
    <source>
        <dbReference type="PROSITE" id="PS50090"/>
    </source>
</evidence>